<dbReference type="InterPro" id="IPR036425">
    <property type="entry name" value="MoaB/Mog-like_dom_sf"/>
</dbReference>
<dbReference type="GO" id="GO:0006777">
    <property type="term" value="P:Mo-molybdopterin cofactor biosynthetic process"/>
    <property type="evidence" value="ECO:0007669"/>
    <property type="project" value="UniProtKB-UniRule"/>
</dbReference>
<comment type="caution">
    <text evidence="11">The sequence shown here is derived from an EMBL/GenBank/DDBJ whole genome shotgun (WGS) entry which is preliminary data.</text>
</comment>
<keyword evidence="7 9" id="KW-0501">Molybdenum cofactor biosynthesis</keyword>
<dbReference type="CDD" id="cd00887">
    <property type="entry name" value="MoeA"/>
    <property type="match status" value="1"/>
</dbReference>
<dbReference type="Pfam" id="PF00994">
    <property type="entry name" value="MoCF_biosynth"/>
    <property type="match status" value="1"/>
</dbReference>
<dbReference type="InterPro" id="IPR005110">
    <property type="entry name" value="MoeA_linker/N"/>
</dbReference>
<feature type="domain" description="MoaB/Mog" evidence="10">
    <location>
        <begin position="187"/>
        <end position="326"/>
    </location>
</feature>
<dbReference type="GO" id="GO:0005829">
    <property type="term" value="C:cytosol"/>
    <property type="evidence" value="ECO:0007669"/>
    <property type="project" value="TreeGrafter"/>
</dbReference>
<comment type="function">
    <text evidence="1 9">Catalyzes the insertion of molybdate into adenylated molybdopterin with the concomitant release of AMP.</text>
</comment>
<dbReference type="InterPro" id="IPR005111">
    <property type="entry name" value="MoeA_C_domain_IV"/>
</dbReference>
<evidence type="ECO:0000259" key="10">
    <source>
        <dbReference type="SMART" id="SM00852"/>
    </source>
</evidence>
<dbReference type="InterPro" id="IPR036135">
    <property type="entry name" value="MoeA_linker/N_sf"/>
</dbReference>
<dbReference type="EMBL" id="JAKOAV010000025">
    <property type="protein sequence ID" value="MDF9409168.1"/>
    <property type="molecule type" value="Genomic_DNA"/>
</dbReference>
<dbReference type="NCBIfam" id="NF045515">
    <property type="entry name" value="Glp_gephyrin"/>
    <property type="match status" value="1"/>
</dbReference>
<keyword evidence="6 9" id="KW-0500">Molybdenum</keyword>
<dbReference type="Gene3D" id="3.40.980.10">
    <property type="entry name" value="MoaB/Mog-like domain"/>
    <property type="match status" value="1"/>
</dbReference>
<dbReference type="Gene3D" id="3.90.105.10">
    <property type="entry name" value="Molybdopterin biosynthesis moea protein, domain 2"/>
    <property type="match status" value="1"/>
</dbReference>
<dbReference type="InterPro" id="IPR038987">
    <property type="entry name" value="MoeA-like"/>
</dbReference>
<dbReference type="SUPFAM" id="SSF63867">
    <property type="entry name" value="MoeA C-terminal domain-like"/>
    <property type="match status" value="1"/>
</dbReference>
<evidence type="ECO:0000256" key="8">
    <source>
        <dbReference type="ARBA" id="ARBA00047317"/>
    </source>
</evidence>
<dbReference type="RefSeq" id="WP_277444612.1">
    <property type="nucleotide sequence ID" value="NZ_JAKOAV010000025.1"/>
</dbReference>
<evidence type="ECO:0000313" key="11">
    <source>
        <dbReference type="EMBL" id="MDF9409168.1"/>
    </source>
</evidence>
<dbReference type="InterPro" id="IPR001453">
    <property type="entry name" value="MoaB/Mog_dom"/>
</dbReference>
<evidence type="ECO:0000256" key="2">
    <source>
        <dbReference type="ARBA" id="ARBA00005046"/>
    </source>
</evidence>
<organism evidence="11 12">
    <name type="scientific">Pelotomaculum isophthalicicum JI</name>
    <dbReference type="NCBI Taxonomy" id="947010"/>
    <lineage>
        <taxon>Bacteria</taxon>
        <taxon>Bacillati</taxon>
        <taxon>Bacillota</taxon>
        <taxon>Clostridia</taxon>
        <taxon>Eubacteriales</taxon>
        <taxon>Desulfotomaculaceae</taxon>
        <taxon>Pelotomaculum</taxon>
    </lineage>
</organism>
<evidence type="ECO:0000313" key="12">
    <source>
        <dbReference type="Proteomes" id="UP001154312"/>
    </source>
</evidence>
<protein>
    <recommendedName>
        <fullName evidence="5 9">Molybdopterin molybdenumtransferase</fullName>
        <ecNumber evidence="4 9">2.10.1.1</ecNumber>
    </recommendedName>
</protein>
<keyword evidence="9" id="KW-0479">Metal-binding</keyword>
<dbReference type="FunFam" id="2.170.190.11:FF:000001">
    <property type="entry name" value="Molybdopterin molybdenumtransferase"/>
    <property type="match status" value="1"/>
</dbReference>
<gene>
    <name evidence="11" type="ORF">L7E55_12515</name>
</gene>
<dbReference type="PANTHER" id="PTHR10192:SF5">
    <property type="entry name" value="GEPHYRIN"/>
    <property type="match status" value="1"/>
</dbReference>
<proteinExistence type="inferred from homology"/>
<dbReference type="GO" id="GO:0061599">
    <property type="term" value="F:molybdopterin molybdotransferase activity"/>
    <property type="evidence" value="ECO:0007669"/>
    <property type="project" value="UniProtKB-UniRule"/>
</dbReference>
<dbReference type="AlphaFoldDB" id="A0A9X4H4Y7"/>
<dbReference type="SUPFAM" id="SSF63882">
    <property type="entry name" value="MoeA N-terminal region -like"/>
    <property type="match status" value="1"/>
</dbReference>
<dbReference type="Pfam" id="PF03453">
    <property type="entry name" value="MoeA_N"/>
    <property type="match status" value="1"/>
</dbReference>
<comment type="pathway">
    <text evidence="2 9">Cofactor biosynthesis; molybdopterin biosynthesis.</text>
</comment>
<evidence type="ECO:0000256" key="7">
    <source>
        <dbReference type="ARBA" id="ARBA00023150"/>
    </source>
</evidence>
<dbReference type="SUPFAM" id="SSF53218">
    <property type="entry name" value="Molybdenum cofactor biosynthesis proteins"/>
    <property type="match status" value="1"/>
</dbReference>
<comment type="similarity">
    <text evidence="3 9">Belongs to the MoeA family.</text>
</comment>
<accession>A0A9X4H4Y7</accession>
<keyword evidence="12" id="KW-1185">Reference proteome</keyword>
<comment type="catalytic activity">
    <reaction evidence="8">
        <text>adenylyl-molybdopterin + molybdate = Mo-molybdopterin + AMP + H(+)</text>
        <dbReference type="Rhea" id="RHEA:35047"/>
        <dbReference type="ChEBI" id="CHEBI:15378"/>
        <dbReference type="ChEBI" id="CHEBI:36264"/>
        <dbReference type="ChEBI" id="CHEBI:62727"/>
        <dbReference type="ChEBI" id="CHEBI:71302"/>
        <dbReference type="ChEBI" id="CHEBI:456215"/>
        <dbReference type="EC" id="2.10.1.1"/>
    </reaction>
</comment>
<dbReference type="Pfam" id="PF03454">
    <property type="entry name" value="MoeA_C"/>
    <property type="match status" value="1"/>
</dbReference>
<dbReference type="SMART" id="SM00852">
    <property type="entry name" value="MoCF_biosynth"/>
    <property type="match status" value="1"/>
</dbReference>
<name>A0A9X4H4Y7_9FIRM</name>
<dbReference type="Gene3D" id="2.40.340.10">
    <property type="entry name" value="MoeA, C-terminal, domain IV"/>
    <property type="match status" value="1"/>
</dbReference>
<evidence type="ECO:0000256" key="9">
    <source>
        <dbReference type="RuleBase" id="RU365090"/>
    </source>
</evidence>
<reference evidence="11" key="1">
    <citation type="submission" date="2022-02" db="EMBL/GenBank/DDBJ databases">
        <authorList>
            <person name="Leng L."/>
        </authorList>
    </citation>
    <scope>NUCLEOTIDE SEQUENCE</scope>
    <source>
        <strain evidence="11">JI</strain>
    </source>
</reference>
<keyword evidence="9" id="KW-0460">Magnesium</keyword>
<keyword evidence="9" id="KW-0808">Transferase</keyword>
<dbReference type="EC" id="2.10.1.1" evidence="4 9"/>
<dbReference type="InterPro" id="IPR036688">
    <property type="entry name" value="MoeA_C_domain_IV_sf"/>
</dbReference>
<dbReference type="Gene3D" id="2.170.190.11">
    <property type="entry name" value="Molybdopterin biosynthesis moea protein, domain 3"/>
    <property type="match status" value="1"/>
</dbReference>
<comment type="cofactor">
    <cofactor evidence="9">
        <name>Mg(2+)</name>
        <dbReference type="ChEBI" id="CHEBI:18420"/>
    </cofactor>
</comment>
<evidence type="ECO:0000256" key="5">
    <source>
        <dbReference type="ARBA" id="ARBA00021108"/>
    </source>
</evidence>
<evidence type="ECO:0000256" key="1">
    <source>
        <dbReference type="ARBA" id="ARBA00002901"/>
    </source>
</evidence>
<evidence type="ECO:0000256" key="3">
    <source>
        <dbReference type="ARBA" id="ARBA00010763"/>
    </source>
</evidence>
<evidence type="ECO:0000256" key="6">
    <source>
        <dbReference type="ARBA" id="ARBA00022505"/>
    </source>
</evidence>
<dbReference type="NCBIfam" id="TIGR00177">
    <property type="entry name" value="molyb_syn"/>
    <property type="match status" value="1"/>
</dbReference>
<dbReference type="Proteomes" id="UP001154312">
    <property type="component" value="Unassembled WGS sequence"/>
</dbReference>
<sequence>MAELFKALTVEEARAVLTRYLPTKKTVTKVPLLESLGRLLAVDVRAAEDVPGFDRSTMDGFAVRAKDTYGASESLPAYADISGEVLMGHMPQGKVGAGRAWRISTGGMLPSGADAVVMVEFTEELDKKSILITKAVAPGENVVRKGEDIAAGEIALPAYHRIRPQDLGMLSSIGVTEVDIILPIRVGIISTGDELVAPFESPAPGQVRDINSYTLFGAVAACGGVPQYHGIVRDNHEELRNVLEKVIADNDMVLLSGGSSVGARDVASEVIDSMGEPGVLFHGISIKPGKPTIGAMVGDKPVFGLPGHPASAMVVFDLLVAPLIRSGEYSVLEKDIYMDYPLQAEIVRNLHSAAGREDFIRVRLFLREGRLCADPVLGKSGLIATMVKADGLAYIPAGKEGVEAGEIVRVKPF</sequence>
<dbReference type="PANTHER" id="PTHR10192">
    <property type="entry name" value="MOLYBDOPTERIN BIOSYNTHESIS PROTEIN"/>
    <property type="match status" value="1"/>
</dbReference>
<evidence type="ECO:0000256" key="4">
    <source>
        <dbReference type="ARBA" id="ARBA00013269"/>
    </source>
</evidence>
<dbReference type="GO" id="GO:0046872">
    <property type="term" value="F:metal ion binding"/>
    <property type="evidence" value="ECO:0007669"/>
    <property type="project" value="UniProtKB-UniRule"/>
</dbReference>